<keyword evidence="2 5" id="KW-0812">Transmembrane</keyword>
<protein>
    <recommendedName>
        <fullName evidence="8">Membrane transporter protein</fullName>
    </recommendedName>
</protein>
<dbReference type="GeneID" id="17280279"/>
<sequence length="315" mass="31993">MRAAARGACRSLSTAAPPPPLSMADKVRAFGSLLGTGLASGALGGLVGLGAHGSPIMVPALKSMAKHSAATATGTAAVAVVSTGLAGCLGFATAGSFEPSKGMFGKIEVFTAVMTGVGAAIGSRIGTPLASKLNPQLLQRSFGVVQLVLAPLVLYKPIYDKRVKEEAEQRKKLLRKSTTVISWGKTYTDAYTTVGRFAEAAGRSPPIGLAAGTIFGVLGVGGGVVIAPCLCLLTNLDHATVLGTTLAAMLPASAMTALSHWRAGSVCMYSAVPLVLATAAGGYYGSKLAVDLPEEQTKTLFAATIFGLGVRRLML</sequence>
<dbReference type="RefSeq" id="XP_005787438.1">
    <property type="nucleotide sequence ID" value="XM_005787381.1"/>
</dbReference>
<feature type="transmembrane region" description="Helical" evidence="5">
    <location>
        <begin position="107"/>
        <end position="125"/>
    </location>
</feature>
<evidence type="ECO:0000256" key="5">
    <source>
        <dbReference type="SAM" id="Phobius"/>
    </source>
</evidence>
<dbReference type="InterPro" id="IPR051598">
    <property type="entry name" value="TSUP/Inactive_protease-like"/>
</dbReference>
<dbReference type="InterPro" id="IPR002781">
    <property type="entry name" value="TM_pro_TauE-like"/>
</dbReference>
<keyword evidence="3 5" id="KW-1133">Transmembrane helix</keyword>
<dbReference type="GO" id="GO:0016020">
    <property type="term" value="C:membrane"/>
    <property type="evidence" value="ECO:0007669"/>
    <property type="project" value="UniProtKB-SubCell"/>
</dbReference>
<evidence type="ECO:0008006" key="8">
    <source>
        <dbReference type="Google" id="ProtNLM"/>
    </source>
</evidence>
<feature type="transmembrane region" description="Helical" evidence="5">
    <location>
        <begin position="29"/>
        <end position="49"/>
    </location>
</feature>
<proteinExistence type="predicted"/>
<evidence type="ECO:0000256" key="3">
    <source>
        <dbReference type="ARBA" id="ARBA00022989"/>
    </source>
</evidence>
<reference evidence="7" key="1">
    <citation type="journal article" date="2013" name="Nature">
        <title>Pan genome of the phytoplankton Emiliania underpins its global distribution.</title>
        <authorList>
            <person name="Read B.A."/>
            <person name="Kegel J."/>
            <person name="Klute M.J."/>
            <person name="Kuo A."/>
            <person name="Lefebvre S.C."/>
            <person name="Maumus F."/>
            <person name="Mayer C."/>
            <person name="Miller J."/>
            <person name="Monier A."/>
            <person name="Salamov A."/>
            <person name="Young J."/>
            <person name="Aguilar M."/>
            <person name="Claverie J.M."/>
            <person name="Frickenhaus S."/>
            <person name="Gonzalez K."/>
            <person name="Herman E.K."/>
            <person name="Lin Y.C."/>
            <person name="Napier J."/>
            <person name="Ogata H."/>
            <person name="Sarno A.F."/>
            <person name="Shmutz J."/>
            <person name="Schroeder D."/>
            <person name="de Vargas C."/>
            <person name="Verret F."/>
            <person name="von Dassow P."/>
            <person name="Valentin K."/>
            <person name="Van de Peer Y."/>
            <person name="Wheeler G."/>
            <person name="Dacks J.B."/>
            <person name="Delwiche C.F."/>
            <person name="Dyhrman S.T."/>
            <person name="Glockner G."/>
            <person name="John U."/>
            <person name="Richards T."/>
            <person name="Worden A.Z."/>
            <person name="Zhang X."/>
            <person name="Grigoriev I.V."/>
            <person name="Allen A.E."/>
            <person name="Bidle K."/>
            <person name="Borodovsky M."/>
            <person name="Bowler C."/>
            <person name="Brownlee C."/>
            <person name="Cock J.M."/>
            <person name="Elias M."/>
            <person name="Gladyshev V.N."/>
            <person name="Groth M."/>
            <person name="Guda C."/>
            <person name="Hadaegh A."/>
            <person name="Iglesias-Rodriguez M.D."/>
            <person name="Jenkins J."/>
            <person name="Jones B.M."/>
            <person name="Lawson T."/>
            <person name="Leese F."/>
            <person name="Lindquist E."/>
            <person name="Lobanov A."/>
            <person name="Lomsadze A."/>
            <person name="Malik S.B."/>
            <person name="Marsh M.E."/>
            <person name="Mackinder L."/>
            <person name="Mock T."/>
            <person name="Mueller-Roeber B."/>
            <person name="Pagarete A."/>
            <person name="Parker M."/>
            <person name="Probert I."/>
            <person name="Quesneville H."/>
            <person name="Raines C."/>
            <person name="Rensing S.A."/>
            <person name="Riano-Pachon D.M."/>
            <person name="Richier S."/>
            <person name="Rokitta S."/>
            <person name="Shiraiwa Y."/>
            <person name="Soanes D.M."/>
            <person name="van der Giezen M."/>
            <person name="Wahlund T.M."/>
            <person name="Williams B."/>
            <person name="Wilson W."/>
            <person name="Wolfe G."/>
            <person name="Wurch L.L."/>
        </authorList>
    </citation>
    <scope>NUCLEOTIDE SEQUENCE</scope>
</reference>
<dbReference type="Proteomes" id="UP000013827">
    <property type="component" value="Unassembled WGS sequence"/>
</dbReference>
<dbReference type="EnsemblProtists" id="EOD35009">
    <property type="protein sequence ID" value="EOD35009"/>
    <property type="gene ID" value="EMIHUDRAFT_111029"/>
</dbReference>
<evidence type="ECO:0000256" key="4">
    <source>
        <dbReference type="ARBA" id="ARBA00023136"/>
    </source>
</evidence>
<dbReference type="KEGG" id="ehx:EMIHUDRAFT_111029"/>
<evidence type="ECO:0000313" key="6">
    <source>
        <dbReference type="EnsemblProtists" id="EOD35009"/>
    </source>
</evidence>
<feature type="transmembrane region" description="Helical" evidence="5">
    <location>
        <begin position="206"/>
        <end position="227"/>
    </location>
</feature>
<evidence type="ECO:0000313" key="7">
    <source>
        <dbReference type="Proteomes" id="UP000013827"/>
    </source>
</evidence>
<dbReference type="PaxDb" id="2903-EOD35009"/>
<accession>A0A0D3KGX4</accession>
<keyword evidence="4 5" id="KW-0472">Membrane</keyword>
<feature type="transmembrane region" description="Helical" evidence="5">
    <location>
        <begin position="137"/>
        <end position="155"/>
    </location>
</feature>
<evidence type="ECO:0000256" key="1">
    <source>
        <dbReference type="ARBA" id="ARBA00004141"/>
    </source>
</evidence>
<feature type="transmembrane region" description="Helical" evidence="5">
    <location>
        <begin position="69"/>
        <end position="95"/>
    </location>
</feature>
<feature type="transmembrane region" description="Helical" evidence="5">
    <location>
        <begin position="239"/>
        <end position="259"/>
    </location>
</feature>
<comment type="subcellular location">
    <subcellularLocation>
        <location evidence="1">Membrane</location>
        <topology evidence="1">Multi-pass membrane protein</topology>
    </subcellularLocation>
</comment>
<reference evidence="6" key="2">
    <citation type="submission" date="2024-10" db="UniProtKB">
        <authorList>
            <consortium name="EnsemblProtists"/>
        </authorList>
    </citation>
    <scope>IDENTIFICATION</scope>
</reference>
<name>A0A0D3KGX4_EMIH1</name>
<keyword evidence="7" id="KW-1185">Reference proteome</keyword>
<dbReference type="PANTHER" id="PTHR43701">
    <property type="entry name" value="MEMBRANE TRANSPORTER PROTEIN MJ0441-RELATED"/>
    <property type="match status" value="1"/>
</dbReference>
<evidence type="ECO:0000256" key="2">
    <source>
        <dbReference type="ARBA" id="ARBA00022692"/>
    </source>
</evidence>
<dbReference type="HOGENOM" id="CLU_884077_0_0_1"/>
<dbReference type="AlphaFoldDB" id="A0A0D3KGX4"/>
<dbReference type="PANTHER" id="PTHR43701:SF2">
    <property type="entry name" value="MEMBRANE TRANSPORTER PROTEIN YJNA-RELATED"/>
    <property type="match status" value="1"/>
</dbReference>
<organism evidence="6 7">
    <name type="scientific">Emiliania huxleyi (strain CCMP1516)</name>
    <dbReference type="NCBI Taxonomy" id="280463"/>
    <lineage>
        <taxon>Eukaryota</taxon>
        <taxon>Haptista</taxon>
        <taxon>Haptophyta</taxon>
        <taxon>Prymnesiophyceae</taxon>
        <taxon>Isochrysidales</taxon>
        <taxon>Noelaerhabdaceae</taxon>
        <taxon>Emiliania</taxon>
    </lineage>
</organism>
<dbReference type="Pfam" id="PF01925">
    <property type="entry name" value="TauE"/>
    <property type="match status" value="2"/>
</dbReference>